<dbReference type="EMBL" id="GBHO01020784">
    <property type="protein sequence ID" value="JAG22820.1"/>
    <property type="molecule type" value="Transcribed_RNA"/>
</dbReference>
<evidence type="ECO:0000313" key="1">
    <source>
        <dbReference type="EMBL" id="JAG09834.1"/>
    </source>
</evidence>
<proteinExistence type="predicted"/>
<accession>A0A0A9XZW8</accession>
<evidence type="ECO:0000313" key="2">
    <source>
        <dbReference type="EMBL" id="JAG22820.1"/>
    </source>
</evidence>
<protein>
    <submittedName>
        <fullName evidence="2">Uncharacterized protein</fullName>
    </submittedName>
</protein>
<organism evidence="2">
    <name type="scientific">Lygus hesperus</name>
    <name type="common">Western plant bug</name>
    <dbReference type="NCBI Taxonomy" id="30085"/>
    <lineage>
        <taxon>Eukaryota</taxon>
        <taxon>Metazoa</taxon>
        <taxon>Ecdysozoa</taxon>
        <taxon>Arthropoda</taxon>
        <taxon>Hexapoda</taxon>
        <taxon>Insecta</taxon>
        <taxon>Pterygota</taxon>
        <taxon>Neoptera</taxon>
        <taxon>Paraneoptera</taxon>
        <taxon>Hemiptera</taxon>
        <taxon>Heteroptera</taxon>
        <taxon>Panheteroptera</taxon>
        <taxon>Cimicomorpha</taxon>
        <taxon>Miridae</taxon>
        <taxon>Mirini</taxon>
        <taxon>Lygus</taxon>
    </lineage>
</organism>
<dbReference type="EMBL" id="GBHO01033770">
    <property type="protein sequence ID" value="JAG09834.1"/>
    <property type="molecule type" value="Transcribed_RNA"/>
</dbReference>
<reference evidence="2" key="2">
    <citation type="submission" date="2014-07" db="EMBL/GenBank/DDBJ databases">
        <authorList>
            <person name="Hull J."/>
        </authorList>
    </citation>
    <scope>NUCLEOTIDE SEQUENCE</scope>
</reference>
<sequence>MHKSPPHLRNIRREKVISQMSQFSARESQVNKWFYIKKTVTWVRCHFSCRDLITPLSHFLEVTLFSPVIESKLLTTMCFFQEVSLFMPKNRVAHRILSEMSLLMPQQSRNLLTGKVTLPPSSACF</sequence>
<dbReference type="EMBL" id="GBHO01020781">
    <property type="protein sequence ID" value="JAG22823.1"/>
    <property type="molecule type" value="Transcribed_RNA"/>
</dbReference>
<evidence type="ECO:0000313" key="3">
    <source>
        <dbReference type="EMBL" id="JAG22823.1"/>
    </source>
</evidence>
<reference evidence="2" key="1">
    <citation type="journal article" date="2014" name="PLoS ONE">
        <title>Transcriptome-Based Identification of ABC Transporters in the Western Tarnished Plant Bug Lygus hesperus.</title>
        <authorList>
            <person name="Hull J.J."/>
            <person name="Chaney K."/>
            <person name="Geib S.M."/>
            <person name="Fabrick J.A."/>
            <person name="Brent C.S."/>
            <person name="Walsh D."/>
            <person name="Lavine L.C."/>
        </authorList>
    </citation>
    <scope>NUCLEOTIDE SEQUENCE</scope>
</reference>
<dbReference type="AlphaFoldDB" id="A0A0A9XZW8"/>
<gene>
    <name evidence="2" type="ORF">CM83_30174</name>
    <name evidence="3" type="ORF">CM83_30175</name>
    <name evidence="1" type="ORF">CM83_30176</name>
</gene>
<name>A0A0A9XZW8_LYGHE</name>